<evidence type="ECO:0000313" key="3">
    <source>
        <dbReference type="Proteomes" id="UP000299102"/>
    </source>
</evidence>
<proteinExistence type="predicted"/>
<protein>
    <submittedName>
        <fullName evidence="2">Uncharacterized protein</fullName>
    </submittedName>
</protein>
<evidence type="ECO:0000313" key="2">
    <source>
        <dbReference type="EMBL" id="GBP56007.1"/>
    </source>
</evidence>
<dbReference type="Proteomes" id="UP000299102">
    <property type="component" value="Unassembled WGS sequence"/>
</dbReference>
<feature type="compositionally biased region" description="Basic and acidic residues" evidence="1">
    <location>
        <begin position="23"/>
        <end position="35"/>
    </location>
</feature>
<evidence type="ECO:0000256" key="1">
    <source>
        <dbReference type="SAM" id="MobiDB-lite"/>
    </source>
</evidence>
<gene>
    <name evidence="2" type="ORF">EVAR_97428_1</name>
</gene>
<feature type="region of interest" description="Disordered" evidence="1">
    <location>
        <begin position="1"/>
        <end position="49"/>
    </location>
</feature>
<accession>A0A4C1X112</accession>
<keyword evidence="3" id="KW-1185">Reference proteome</keyword>
<name>A0A4C1X112_EUMVA</name>
<dbReference type="AlphaFoldDB" id="A0A4C1X112"/>
<sequence>MSTAARLLSPPCNNNNTGAQRAHTADRNEVEETMSHQRARASAWTDMGGSDLSTRPTQFFSRYYFCDLHCVCARSGGVAACARLAPQSVDQSSAESFFNNYDTA</sequence>
<dbReference type="EMBL" id="BGZK01000683">
    <property type="protein sequence ID" value="GBP56007.1"/>
    <property type="molecule type" value="Genomic_DNA"/>
</dbReference>
<organism evidence="2 3">
    <name type="scientific">Eumeta variegata</name>
    <name type="common">Bagworm moth</name>
    <name type="synonym">Eumeta japonica</name>
    <dbReference type="NCBI Taxonomy" id="151549"/>
    <lineage>
        <taxon>Eukaryota</taxon>
        <taxon>Metazoa</taxon>
        <taxon>Ecdysozoa</taxon>
        <taxon>Arthropoda</taxon>
        <taxon>Hexapoda</taxon>
        <taxon>Insecta</taxon>
        <taxon>Pterygota</taxon>
        <taxon>Neoptera</taxon>
        <taxon>Endopterygota</taxon>
        <taxon>Lepidoptera</taxon>
        <taxon>Glossata</taxon>
        <taxon>Ditrysia</taxon>
        <taxon>Tineoidea</taxon>
        <taxon>Psychidae</taxon>
        <taxon>Oiketicinae</taxon>
        <taxon>Eumeta</taxon>
    </lineage>
</organism>
<reference evidence="2 3" key="1">
    <citation type="journal article" date="2019" name="Commun. Biol.">
        <title>The bagworm genome reveals a unique fibroin gene that provides high tensile strength.</title>
        <authorList>
            <person name="Kono N."/>
            <person name="Nakamura H."/>
            <person name="Ohtoshi R."/>
            <person name="Tomita M."/>
            <person name="Numata K."/>
            <person name="Arakawa K."/>
        </authorList>
    </citation>
    <scope>NUCLEOTIDE SEQUENCE [LARGE SCALE GENOMIC DNA]</scope>
</reference>
<comment type="caution">
    <text evidence="2">The sequence shown here is derived from an EMBL/GenBank/DDBJ whole genome shotgun (WGS) entry which is preliminary data.</text>
</comment>